<evidence type="ECO:0000313" key="2">
    <source>
        <dbReference type="Proteomes" id="UP000712281"/>
    </source>
</evidence>
<reference evidence="1" key="1">
    <citation type="submission" date="2019-12" db="EMBL/GenBank/DDBJ databases">
        <title>Genome sequencing and annotation of Brassica cretica.</title>
        <authorList>
            <person name="Studholme D.J."/>
            <person name="Sarris P.F."/>
        </authorList>
    </citation>
    <scope>NUCLEOTIDE SEQUENCE</scope>
    <source>
        <strain evidence="1">PFS-001/15</strain>
        <tissue evidence="1">Leaf</tissue>
    </source>
</reference>
<proteinExistence type="predicted"/>
<organism evidence="1 2">
    <name type="scientific">Brassica cretica</name>
    <name type="common">Mustard</name>
    <dbReference type="NCBI Taxonomy" id="69181"/>
    <lineage>
        <taxon>Eukaryota</taxon>
        <taxon>Viridiplantae</taxon>
        <taxon>Streptophyta</taxon>
        <taxon>Embryophyta</taxon>
        <taxon>Tracheophyta</taxon>
        <taxon>Spermatophyta</taxon>
        <taxon>Magnoliopsida</taxon>
        <taxon>eudicotyledons</taxon>
        <taxon>Gunneridae</taxon>
        <taxon>Pentapetalae</taxon>
        <taxon>rosids</taxon>
        <taxon>malvids</taxon>
        <taxon>Brassicales</taxon>
        <taxon>Brassicaceae</taxon>
        <taxon>Brassiceae</taxon>
        <taxon>Brassica</taxon>
    </lineage>
</organism>
<sequence length="66" mass="7659">MWVFYDSRIAESHWRFREIPSFSLLQKSFTGDVNVDSLGLHLKSLGIHRRTMDSGQKLDVVHSRGI</sequence>
<dbReference type="Proteomes" id="UP000712281">
    <property type="component" value="Unassembled WGS sequence"/>
</dbReference>
<dbReference type="AlphaFoldDB" id="A0A8S9KZC4"/>
<evidence type="ECO:0000313" key="1">
    <source>
        <dbReference type="EMBL" id="KAF2598546.1"/>
    </source>
</evidence>
<gene>
    <name evidence="1" type="ORF">F2Q68_00010128</name>
</gene>
<dbReference type="EMBL" id="QGKW02000717">
    <property type="protein sequence ID" value="KAF2598546.1"/>
    <property type="molecule type" value="Genomic_DNA"/>
</dbReference>
<comment type="caution">
    <text evidence="1">The sequence shown here is derived from an EMBL/GenBank/DDBJ whole genome shotgun (WGS) entry which is preliminary data.</text>
</comment>
<protein>
    <submittedName>
        <fullName evidence="1">Uncharacterized protein</fullName>
    </submittedName>
</protein>
<name>A0A8S9KZC4_BRACR</name>
<accession>A0A8S9KZC4</accession>